<reference evidence="6 7" key="1">
    <citation type="journal article" date="2013" name="Genome Announc.">
        <title>Complete genome sequence of Myxococcus stipitatus strain DSM 14675, a fruiting myxobacterium.</title>
        <authorList>
            <person name="Huntley S."/>
            <person name="Kneip S."/>
            <person name="Treuner-Lange A."/>
            <person name="Sogaard-Andersen L."/>
        </authorList>
    </citation>
    <scope>NUCLEOTIDE SEQUENCE [LARGE SCALE GENOMIC DNA]</scope>
    <source>
        <strain evidence="7">DSM 14675 / JCM 12634 / Mx s8</strain>
    </source>
</reference>
<dbReference type="InterPro" id="IPR036271">
    <property type="entry name" value="Tet_transcr_reg_TetR-rel_C_sf"/>
</dbReference>
<dbReference type="Gene3D" id="1.10.357.10">
    <property type="entry name" value="Tetracycline Repressor, domain 2"/>
    <property type="match status" value="1"/>
</dbReference>
<name>L7ULC7_MYXSD</name>
<evidence type="ECO:0000259" key="5">
    <source>
        <dbReference type="PROSITE" id="PS50977"/>
    </source>
</evidence>
<dbReference type="SUPFAM" id="SSF46689">
    <property type="entry name" value="Homeodomain-like"/>
    <property type="match status" value="1"/>
</dbReference>
<dbReference type="Pfam" id="PF16925">
    <property type="entry name" value="TetR_C_13"/>
    <property type="match status" value="1"/>
</dbReference>
<feature type="DNA-binding region" description="H-T-H motif" evidence="4">
    <location>
        <begin position="18"/>
        <end position="37"/>
    </location>
</feature>
<evidence type="ECO:0000256" key="1">
    <source>
        <dbReference type="ARBA" id="ARBA00023015"/>
    </source>
</evidence>
<keyword evidence="7" id="KW-1185">Reference proteome</keyword>
<dbReference type="PANTHER" id="PTHR47506:SF1">
    <property type="entry name" value="HTH-TYPE TRANSCRIPTIONAL REGULATOR YJDC"/>
    <property type="match status" value="1"/>
</dbReference>
<dbReference type="PANTHER" id="PTHR47506">
    <property type="entry name" value="TRANSCRIPTIONAL REGULATORY PROTEIN"/>
    <property type="match status" value="1"/>
</dbReference>
<dbReference type="KEGG" id="msd:MYSTI_07443"/>
<dbReference type="InterPro" id="IPR001647">
    <property type="entry name" value="HTH_TetR"/>
</dbReference>
<dbReference type="InterPro" id="IPR023772">
    <property type="entry name" value="DNA-bd_HTH_TetR-type_CS"/>
</dbReference>
<evidence type="ECO:0000256" key="4">
    <source>
        <dbReference type="PROSITE-ProRule" id="PRU00335"/>
    </source>
</evidence>
<dbReference type="PROSITE" id="PS50977">
    <property type="entry name" value="HTH_TETR_2"/>
    <property type="match status" value="1"/>
</dbReference>
<keyword evidence="1" id="KW-0805">Transcription regulation</keyword>
<organism evidence="6 7">
    <name type="scientific">Myxococcus stipitatus (strain DSM 14675 / JCM 12634 / Mx s8)</name>
    <dbReference type="NCBI Taxonomy" id="1278073"/>
    <lineage>
        <taxon>Bacteria</taxon>
        <taxon>Pseudomonadati</taxon>
        <taxon>Myxococcota</taxon>
        <taxon>Myxococcia</taxon>
        <taxon>Myxococcales</taxon>
        <taxon>Cystobacterineae</taxon>
        <taxon>Myxococcaceae</taxon>
        <taxon>Myxococcus</taxon>
    </lineage>
</organism>
<keyword evidence="2 4" id="KW-0238">DNA-binding</keyword>
<dbReference type="Proteomes" id="UP000011131">
    <property type="component" value="Chromosome"/>
</dbReference>
<keyword evidence="3" id="KW-0804">Transcription</keyword>
<feature type="domain" description="HTH tetR-type" evidence="5">
    <location>
        <begin position="1"/>
        <end position="55"/>
    </location>
</feature>
<dbReference type="Pfam" id="PF00440">
    <property type="entry name" value="TetR_N"/>
    <property type="match status" value="1"/>
</dbReference>
<evidence type="ECO:0000313" key="6">
    <source>
        <dbReference type="EMBL" id="AGC48715.1"/>
    </source>
</evidence>
<evidence type="ECO:0000313" key="7">
    <source>
        <dbReference type="Proteomes" id="UP000011131"/>
    </source>
</evidence>
<dbReference type="HOGENOM" id="CLU_069356_28_0_7"/>
<dbReference type="STRING" id="1278073.MYSTI_07443"/>
<dbReference type="InterPro" id="IPR009057">
    <property type="entry name" value="Homeodomain-like_sf"/>
</dbReference>
<evidence type="ECO:0000256" key="3">
    <source>
        <dbReference type="ARBA" id="ARBA00023163"/>
    </source>
</evidence>
<dbReference type="PATRIC" id="fig|1278073.3.peg.7561"/>
<dbReference type="AlphaFoldDB" id="L7ULC7"/>
<gene>
    <name evidence="6" type="ordered locus">MYSTI_07443</name>
</gene>
<dbReference type="SUPFAM" id="SSF48498">
    <property type="entry name" value="Tetracyclin repressor-like, C-terminal domain"/>
    <property type="match status" value="1"/>
</dbReference>
<evidence type="ECO:0000256" key="2">
    <source>
        <dbReference type="ARBA" id="ARBA00023125"/>
    </source>
</evidence>
<dbReference type="PROSITE" id="PS01081">
    <property type="entry name" value="HTH_TETR_1"/>
    <property type="match status" value="1"/>
</dbReference>
<protein>
    <submittedName>
        <fullName evidence="6">TetR family transcriptional regulator</fullName>
    </submittedName>
</protein>
<accession>L7ULC7</accession>
<dbReference type="GO" id="GO:0003677">
    <property type="term" value="F:DNA binding"/>
    <property type="evidence" value="ECO:0007669"/>
    <property type="project" value="UniProtKB-UniRule"/>
</dbReference>
<dbReference type="Gene3D" id="1.10.10.60">
    <property type="entry name" value="Homeodomain-like"/>
    <property type="match status" value="1"/>
</dbReference>
<dbReference type="InterPro" id="IPR011075">
    <property type="entry name" value="TetR_C"/>
</dbReference>
<sequence length="194" mass="20935">MLDQALEVFWRLGYEGATVADLTGATGLTATSLYAAFDSKEGLYRRVLAHYREGPGAGTFLALKEEPTARAAFARVLREAARNFTRRKHPPGCMVSTAVLRCAETHRPVAEFVTSLRLSSVALFRERLVQAVKDGELSAGTDPGVLARYFGTLLQGMSVQAADGATEDDLLALAELAMRAWDGGDARPRAKESS</sequence>
<proteinExistence type="predicted"/>
<dbReference type="EMBL" id="CP004025">
    <property type="protein sequence ID" value="AGC48715.1"/>
    <property type="molecule type" value="Genomic_DNA"/>
</dbReference>
<dbReference type="eggNOG" id="COG1309">
    <property type="taxonomic scope" value="Bacteria"/>
</dbReference>